<keyword evidence="2" id="KW-1185">Reference proteome</keyword>
<sequence length="92" mass="10570">MRLKAEGRDTLDVWYGSVWYSTEYEFNDRGRVLGINPDYLFAQDAVARFFETVQKLHAEKVTDEVVDGITEVAKAAIRRDSSVAHYKKLLAK</sequence>
<protein>
    <submittedName>
        <fullName evidence="1">Uncharacterized protein</fullName>
    </submittedName>
</protein>
<evidence type="ECO:0000313" key="1">
    <source>
        <dbReference type="EMBL" id="MBK4737312.1"/>
    </source>
</evidence>
<gene>
    <name evidence="1" type="ORF">JJB74_22055</name>
</gene>
<reference evidence="1" key="1">
    <citation type="submission" date="2021-01" db="EMBL/GenBank/DDBJ databases">
        <title>Genome sequence of strain Noviherbaspirillum sp. DKR-6.</title>
        <authorList>
            <person name="Chaudhary D.K."/>
        </authorList>
    </citation>
    <scope>NUCLEOTIDE SEQUENCE</scope>
    <source>
        <strain evidence="1">DKR-6</strain>
    </source>
</reference>
<dbReference type="Proteomes" id="UP000622890">
    <property type="component" value="Unassembled WGS sequence"/>
</dbReference>
<proteinExistence type="predicted"/>
<name>A0A934T1I9_9BURK</name>
<dbReference type="RefSeq" id="WP_200595498.1">
    <property type="nucleotide sequence ID" value="NZ_JAEPBG010000011.1"/>
</dbReference>
<organism evidence="1 2">
    <name type="scientific">Noviherbaspirillum pedocola</name>
    <dbReference type="NCBI Taxonomy" id="2801341"/>
    <lineage>
        <taxon>Bacteria</taxon>
        <taxon>Pseudomonadati</taxon>
        <taxon>Pseudomonadota</taxon>
        <taxon>Betaproteobacteria</taxon>
        <taxon>Burkholderiales</taxon>
        <taxon>Oxalobacteraceae</taxon>
        <taxon>Noviherbaspirillum</taxon>
    </lineage>
</organism>
<dbReference type="AlphaFoldDB" id="A0A934T1I9"/>
<comment type="caution">
    <text evidence="1">The sequence shown here is derived from an EMBL/GenBank/DDBJ whole genome shotgun (WGS) entry which is preliminary data.</text>
</comment>
<accession>A0A934T1I9</accession>
<dbReference type="EMBL" id="JAEPBG010000011">
    <property type="protein sequence ID" value="MBK4737312.1"/>
    <property type="molecule type" value="Genomic_DNA"/>
</dbReference>
<evidence type="ECO:0000313" key="2">
    <source>
        <dbReference type="Proteomes" id="UP000622890"/>
    </source>
</evidence>